<dbReference type="EMBL" id="JAGYPJ010000001">
    <property type="protein sequence ID" value="MBS4200144.1"/>
    <property type="molecule type" value="Genomic_DNA"/>
</dbReference>
<dbReference type="GO" id="GO:0005507">
    <property type="term" value="F:copper ion binding"/>
    <property type="evidence" value="ECO:0007669"/>
    <property type="project" value="InterPro"/>
</dbReference>
<keyword evidence="3" id="KW-0186">Copper</keyword>
<sequence>MRKIMLLSICLILSACSNPFPKKLDINVKNTDGDSLGKIKLEEKAEGLKFKVDLKGLPPGIHAIHIHDKGKCTPPDFLSAGDHFNPDKKEHGLLNPKGPHAGDLPNLIVKEDGKVKTDFTAKGVTFKEAKNSLYTTEGTSIVINEGADDGMTQPTGDSGERIACGEITKDRKPAKSTKKS</sequence>
<evidence type="ECO:0000313" key="6">
    <source>
        <dbReference type="EMBL" id="MBS4200144.1"/>
    </source>
</evidence>
<keyword evidence="3" id="KW-0862">Zinc</keyword>
<dbReference type="EC" id="1.15.1.1" evidence="3"/>
<proteinExistence type="inferred from homology"/>
<dbReference type="InterPro" id="IPR001424">
    <property type="entry name" value="SOD_Cu_Zn_dom"/>
</dbReference>
<comment type="similarity">
    <text evidence="1 3">Belongs to the Cu-Zn superoxide dismutase family.</text>
</comment>
<dbReference type="InterPro" id="IPR036423">
    <property type="entry name" value="SOD-like_Cu/Zn_dom_sf"/>
</dbReference>
<evidence type="ECO:0000256" key="4">
    <source>
        <dbReference type="SAM" id="MobiDB-lite"/>
    </source>
</evidence>
<keyword evidence="3" id="KW-0479">Metal-binding</keyword>
<name>A0A942TQR6_9BACI</name>
<accession>A0A942TQR6</accession>
<dbReference type="AlphaFoldDB" id="A0A942TQR6"/>
<keyword evidence="3" id="KW-0560">Oxidoreductase</keyword>
<dbReference type="Pfam" id="PF00080">
    <property type="entry name" value="Sod_Cu"/>
    <property type="match status" value="1"/>
</dbReference>
<dbReference type="InterPro" id="IPR024134">
    <property type="entry name" value="SOD_Cu/Zn_/chaperone"/>
</dbReference>
<dbReference type="PROSITE" id="PS51257">
    <property type="entry name" value="PROKAR_LIPOPROTEIN"/>
    <property type="match status" value="1"/>
</dbReference>
<gene>
    <name evidence="6" type="ORF">KHA93_10935</name>
</gene>
<comment type="cofactor">
    <cofactor evidence="3">
        <name>Cu cation</name>
        <dbReference type="ChEBI" id="CHEBI:23378"/>
    </cofactor>
    <text evidence="3">Binds 1 copper ion per subunit.</text>
</comment>
<keyword evidence="7" id="KW-1185">Reference proteome</keyword>
<protein>
    <recommendedName>
        <fullName evidence="3">Superoxide dismutase [Cu-Zn]</fullName>
        <ecNumber evidence="3">1.15.1.1</ecNumber>
    </recommendedName>
</protein>
<dbReference type="GO" id="GO:0004784">
    <property type="term" value="F:superoxide dismutase activity"/>
    <property type="evidence" value="ECO:0007669"/>
    <property type="project" value="UniProtKB-EC"/>
</dbReference>
<dbReference type="PROSITE" id="PS00332">
    <property type="entry name" value="SOD_CU_ZN_2"/>
    <property type="match status" value="1"/>
</dbReference>
<organism evidence="6 7">
    <name type="scientific">Lederbergia citrisecunda</name>
    <dbReference type="NCBI Taxonomy" id="2833583"/>
    <lineage>
        <taxon>Bacteria</taxon>
        <taxon>Bacillati</taxon>
        <taxon>Bacillota</taxon>
        <taxon>Bacilli</taxon>
        <taxon>Bacillales</taxon>
        <taxon>Bacillaceae</taxon>
        <taxon>Lederbergia</taxon>
    </lineage>
</organism>
<comment type="catalytic activity">
    <reaction evidence="3">
        <text>2 superoxide + 2 H(+) = H2O2 + O2</text>
        <dbReference type="Rhea" id="RHEA:20696"/>
        <dbReference type="ChEBI" id="CHEBI:15378"/>
        <dbReference type="ChEBI" id="CHEBI:15379"/>
        <dbReference type="ChEBI" id="CHEBI:16240"/>
        <dbReference type="ChEBI" id="CHEBI:18421"/>
        <dbReference type="EC" id="1.15.1.1"/>
    </reaction>
</comment>
<dbReference type="InterPro" id="IPR018152">
    <property type="entry name" value="SOD_Cu/Zn_BS"/>
</dbReference>
<dbReference type="RefSeq" id="WP_213110750.1">
    <property type="nucleotide sequence ID" value="NZ_JAGYPJ010000001.1"/>
</dbReference>
<feature type="region of interest" description="Disordered" evidence="4">
    <location>
        <begin position="145"/>
        <end position="180"/>
    </location>
</feature>
<evidence type="ECO:0000259" key="5">
    <source>
        <dbReference type="Pfam" id="PF00080"/>
    </source>
</evidence>
<reference evidence="6 7" key="1">
    <citation type="submission" date="2021-05" db="EMBL/GenBank/DDBJ databases">
        <title>Novel Bacillus species.</title>
        <authorList>
            <person name="Liu G."/>
        </authorList>
    </citation>
    <scope>NUCLEOTIDE SEQUENCE [LARGE SCALE GENOMIC DNA]</scope>
    <source>
        <strain evidence="6 7">FJAT-49732</strain>
    </source>
</reference>
<evidence type="ECO:0000256" key="1">
    <source>
        <dbReference type="ARBA" id="ARBA00010457"/>
    </source>
</evidence>
<evidence type="ECO:0000256" key="2">
    <source>
        <dbReference type="ARBA" id="ARBA00024900"/>
    </source>
</evidence>
<dbReference type="PANTHER" id="PTHR10003">
    <property type="entry name" value="SUPEROXIDE DISMUTASE CU-ZN -RELATED"/>
    <property type="match status" value="1"/>
</dbReference>
<evidence type="ECO:0000256" key="3">
    <source>
        <dbReference type="RuleBase" id="RU000393"/>
    </source>
</evidence>
<dbReference type="SUPFAM" id="SSF49329">
    <property type="entry name" value="Cu,Zn superoxide dismutase-like"/>
    <property type="match status" value="1"/>
</dbReference>
<feature type="domain" description="Superoxide dismutase copper/zinc binding" evidence="5">
    <location>
        <begin position="37"/>
        <end position="167"/>
    </location>
</feature>
<dbReference type="Proteomes" id="UP000682713">
    <property type="component" value="Unassembled WGS sequence"/>
</dbReference>
<dbReference type="CDD" id="cd00305">
    <property type="entry name" value="Cu-Zn_Superoxide_Dismutase"/>
    <property type="match status" value="1"/>
</dbReference>
<comment type="caution">
    <text evidence="6">The sequence shown here is derived from an EMBL/GenBank/DDBJ whole genome shotgun (WGS) entry which is preliminary data.</text>
</comment>
<comment type="function">
    <text evidence="2">Destroys radicals which are normally produced within the cells and which are toxic to biological systems. May play a role in favoring mycobacterial survival in phagocytes.</text>
</comment>
<dbReference type="Gene3D" id="2.60.40.200">
    <property type="entry name" value="Superoxide dismutase, copper/zinc binding domain"/>
    <property type="match status" value="1"/>
</dbReference>
<comment type="cofactor">
    <cofactor evidence="3">
        <name>Zn(2+)</name>
        <dbReference type="ChEBI" id="CHEBI:29105"/>
    </cofactor>
    <text evidence="3">Binds 1 zinc ion per subunit.</text>
</comment>
<evidence type="ECO:0000313" key="7">
    <source>
        <dbReference type="Proteomes" id="UP000682713"/>
    </source>
</evidence>